<comment type="caution">
    <text evidence="2">The sequence shown here is derived from an EMBL/GenBank/DDBJ whole genome shotgun (WGS) entry which is preliminary data.</text>
</comment>
<proteinExistence type="predicted"/>
<dbReference type="EMBL" id="JABXXR010000225">
    <property type="protein sequence ID" value="NVN41962.1"/>
    <property type="molecule type" value="Genomic_DNA"/>
</dbReference>
<evidence type="ECO:0000313" key="2">
    <source>
        <dbReference type="EMBL" id="NVN41962.1"/>
    </source>
</evidence>
<dbReference type="AlphaFoldDB" id="A0A850PJI4"/>
<dbReference type="RefSeq" id="WP_176614809.1">
    <property type="nucleotide sequence ID" value="NZ_JABXXR010000225.1"/>
</dbReference>
<keyword evidence="3" id="KW-1185">Reference proteome</keyword>
<evidence type="ECO:0000313" key="3">
    <source>
        <dbReference type="Proteomes" id="UP000585665"/>
    </source>
</evidence>
<feature type="chain" id="PRO_5032826696" description="DUF4412 domain-containing protein" evidence="1">
    <location>
        <begin position="33"/>
        <end position="205"/>
    </location>
</feature>
<feature type="non-terminal residue" evidence="2">
    <location>
        <position position="1"/>
    </location>
</feature>
<sequence>PARTRDGDELSRPFRRAAAGLCLASGMTLALAATAWAEAPFVTPQHDVDVLYAVPMPDGTSGGQRMRWSSSGLAQRVDLDGSATFMLTDYRTHVLQVVDTLHRTYSRMPAPGGALTPPGEPAPGEFHAESDDTVAGEPCRWWRSGDNEGHEARFCYTPDGVLLAARRGEMVVSRAVRLSRAAQAADVFAVPSGYRGVAPHDAPAP</sequence>
<evidence type="ECO:0000256" key="1">
    <source>
        <dbReference type="SAM" id="SignalP"/>
    </source>
</evidence>
<gene>
    <name evidence="2" type="ORF">HUK82_15545</name>
</gene>
<accession>A0A850PJI4</accession>
<reference evidence="2 3" key="1">
    <citation type="submission" date="2020-06" db="EMBL/GenBank/DDBJ databases">
        <title>Description of novel acetic acid bacteria.</title>
        <authorList>
            <person name="Sombolestani A."/>
        </authorList>
    </citation>
    <scope>NUCLEOTIDE SEQUENCE [LARGE SCALE GENOMIC DNA]</scope>
    <source>
        <strain evidence="2 3">LMG 27010</strain>
    </source>
</reference>
<protein>
    <recommendedName>
        <fullName evidence="4">DUF4412 domain-containing protein</fullName>
    </recommendedName>
</protein>
<evidence type="ECO:0008006" key="4">
    <source>
        <dbReference type="Google" id="ProtNLM"/>
    </source>
</evidence>
<organism evidence="2 3">
    <name type="scientific">Ameyamaea chiangmaiensis</name>
    <dbReference type="NCBI Taxonomy" id="442969"/>
    <lineage>
        <taxon>Bacteria</taxon>
        <taxon>Pseudomonadati</taxon>
        <taxon>Pseudomonadota</taxon>
        <taxon>Alphaproteobacteria</taxon>
        <taxon>Acetobacterales</taxon>
        <taxon>Acetobacteraceae</taxon>
        <taxon>Ameyamaea</taxon>
    </lineage>
</organism>
<keyword evidence="1" id="KW-0732">Signal</keyword>
<feature type="signal peptide" evidence="1">
    <location>
        <begin position="1"/>
        <end position="32"/>
    </location>
</feature>
<dbReference type="Proteomes" id="UP000585665">
    <property type="component" value="Unassembled WGS sequence"/>
</dbReference>
<name>A0A850PJI4_9PROT</name>